<keyword evidence="20" id="KW-1185">Reference proteome</keyword>
<feature type="transmembrane region" description="Helical" evidence="17">
    <location>
        <begin position="89"/>
        <end position="109"/>
    </location>
</feature>
<comment type="catalytic activity">
    <reaction evidence="8">
        <text>13-octadecanoyloxy-octadecanoate + H2O = 13-hydroxy-octadecanoate + octadecanoate + H(+)</text>
        <dbReference type="Rhea" id="RHEA:52084"/>
        <dbReference type="ChEBI" id="CHEBI:15377"/>
        <dbReference type="ChEBI" id="CHEBI:15378"/>
        <dbReference type="ChEBI" id="CHEBI:25629"/>
        <dbReference type="ChEBI" id="CHEBI:136304"/>
        <dbReference type="ChEBI" id="CHEBI:136335"/>
    </reaction>
    <physiologicalReaction direction="left-to-right" evidence="8">
        <dbReference type="Rhea" id="RHEA:52085"/>
    </physiologicalReaction>
</comment>
<comment type="catalytic activity">
    <reaction evidence="14">
        <text>13-(9Z-octadecenoyloxy)-octadecanoate + H2O = 13-hydroxy-octadecanoate + (9Z)-octadecenoate + H(+)</text>
        <dbReference type="Rhea" id="RHEA:52064"/>
        <dbReference type="ChEBI" id="CHEBI:15377"/>
        <dbReference type="ChEBI" id="CHEBI:15378"/>
        <dbReference type="ChEBI" id="CHEBI:30823"/>
        <dbReference type="ChEBI" id="CHEBI:136303"/>
        <dbReference type="ChEBI" id="CHEBI:136304"/>
    </reaction>
    <physiologicalReaction direction="left-to-right" evidence="14">
        <dbReference type="Rhea" id="RHEA:52065"/>
    </physiologicalReaction>
</comment>
<comment type="catalytic activity">
    <reaction evidence="12">
        <text>9-(9Z-octadecenoyloxy)-octadecanoate + H2O = 9-hydroxy-octadecanoate + (9Z)-octadecenoate + H(+)</text>
        <dbReference type="Rhea" id="RHEA:52048"/>
        <dbReference type="ChEBI" id="CHEBI:15377"/>
        <dbReference type="ChEBI" id="CHEBI:15378"/>
        <dbReference type="ChEBI" id="CHEBI:30823"/>
        <dbReference type="ChEBI" id="CHEBI:136282"/>
        <dbReference type="ChEBI" id="CHEBI:136286"/>
    </reaction>
    <physiologicalReaction direction="left-to-right" evidence="12">
        <dbReference type="Rhea" id="RHEA:52049"/>
    </physiologicalReaction>
</comment>
<gene>
    <name evidence="18" type="ORF">CAPTEDRAFT_168148</name>
</gene>
<protein>
    <recommendedName>
        <fullName evidence="21">Androgen-induced gene 1 protein</fullName>
    </recommendedName>
</protein>
<comment type="catalytic activity">
    <reaction evidence="1">
        <text>9-(9Z-hexadecenoyloxy)-octadecanoate + H2O = (9Z)-hexadecenoate + 9-hydroxy-octadecanoate + H(+)</text>
        <dbReference type="Rhea" id="RHEA:52068"/>
        <dbReference type="ChEBI" id="CHEBI:15377"/>
        <dbReference type="ChEBI" id="CHEBI:15378"/>
        <dbReference type="ChEBI" id="CHEBI:32372"/>
        <dbReference type="ChEBI" id="CHEBI:136286"/>
        <dbReference type="ChEBI" id="CHEBI:136309"/>
    </reaction>
    <physiologicalReaction direction="left-to-right" evidence="1">
        <dbReference type="Rhea" id="RHEA:52069"/>
    </physiologicalReaction>
</comment>
<dbReference type="PANTHER" id="PTHR10989">
    <property type="entry name" value="ANDROGEN-INDUCED PROTEIN 1-RELATED"/>
    <property type="match status" value="1"/>
</dbReference>
<feature type="transmembrane region" description="Helical" evidence="17">
    <location>
        <begin position="6"/>
        <end position="26"/>
    </location>
</feature>
<evidence type="ECO:0000256" key="15">
    <source>
        <dbReference type="ARBA" id="ARBA00049322"/>
    </source>
</evidence>
<accession>R7VLQ7</accession>
<evidence type="ECO:0000256" key="11">
    <source>
        <dbReference type="ARBA" id="ARBA00048701"/>
    </source>
</evidence>
<dbReference type="OrthoDB" id="1898221at2759"/>
<reference evidence="18 20" key="2">
    <citation type="journal article" date="2013" name="Nature">
        <title>Insights into bilaterian evolution from three spiralian genomes.</title>
        <authorList>
            <person name="Simakov O."/>
            <person name="Marletaz F."/>
            <person name="Cho S.J."/>
            <person name="Edsinger-Gonzales E."/>
            <person name="Havlak P."/>
            <person name="Hellsten U."/>
            <person name="Kuo D.H."/>
            <person name="Larsson T."/>
            <person name="Lv J."/>
            <person name="Arendt D."/>
            <person name="Savage R."/>
            <person name="Osoegawa K."/>
            <person name="de Jong P."/>
            <person name="Grimwood J."/>
            <person name="Chapman J.A."/>
            <person name="Shapiro H."/>
            <person name="Aerts A."/>
            <person name="Otillar R.P."/>
            <person name="Terry A.Y."/>
            <person name="Boore J.L."/>
            <person name="Grigoriev I.V."/>
            <person name="Lindberg D.R."/>
            <person name="Seaver E.C."/>
            <person name="Weisblat D.A."/>
            <person name="Putnam N.H."/>
            <person name="Rokhsar D.S."/>
        </authorList>
    </citation>
    <scope>NUCLEOTIDE SEQUENCE</scope>
    <source>
        <strain evidence="18 20">I ESC-2004</strain>
    </source>
</reference>
<evidence type="ECO:0000256" key="17">
    <source>
        <dbReference type="SAM" id="Phobius"/>
    </source>
</evidence>
<dbReference type="AlphaFoldDB" id="R7VLQ7"/>
<keyword evidence="4 17" id="KW-0812">Transmembrane</keyword>
<dbReference type="HOGENOM" id="CLU_073346_2_0_1"/>
<dbReference type="EnsemblMetazoa" id="CapteT168148">
    <property type="protein sequence ID" value="CapteP168148"/>
    <property type="gene ID" value="CapteG168148"/>
</dbReference>
<proteinExistence type="inferred from homology"/>
<reference evidence="20" key="1">
    <citation type="submission" date="2012-12" db="EMBL/GenBank/DDBJ databases">
        <authorList>
            <person name="Hellsten U."/>
            <person name="Grimwood J."/>
            <person name="Chapman J.A."/>
            <person name="Shapiro H."/>
            <person name="Aerts A."/>
            <person name="Otillar R.P."/>
            <person name="Terry A.Y."/>
            <person name="Boore J.L."/>
            <person name="Simakov O."/>
            <person name="Marletaz F."/>
            <person name="Cho S.-J."/>
            <person name="Edsinger-Gonzales E."/>
            <person name="Havlak P."/>
            <person name="Kuo D.-H."/>
            <person name="Larsson T."/>
            <person name="Lv J."/>
            <person name="Arendt D."/>
            <person name="Savage R."/>
            <person name="Osoegawa K."/>
            <person name="de Jong P."/>
            <person name="Lindberg D.R."/>
            <person name="Seaver E.C."/>
            <person name="Weisblat D.A."/>
            <person name="Putnam N.H."/>
            <person name="Grigoriev I.V."/>
            <person name="Rokhsar D.S."/>
        </authorList>
    </citation>
    <scope>NUCLEOTIDE SEQUENCE</scope>
    <source>
        <strain evidence="20">I ESC-2004</strain>
    </source>
</reference>
<comment type="catalytic activity">
    <reaction evidence="10">
        <text>12-octadecanoyloxy-octadecanoate + H2O = 12-hydroxyoctadecanoate + octadecanoate + H(+)</text>
        <dbReference type="Rhea" id="RHEA:52080"/>
        <dbReference type="ChEBI" id="CHEBI:15377"/>
        <dbReference type="ChEBI" id="CHEBI:15378"/>
        <dbReference type="ChEBI" id="CHEBI:25629"/>
        <dbReference type="ChEBI" id="CHEBI:84201"/>
        <dbReference type="ChEBI" id="CHEBI:136330"/>
    </reaction>
    <physiologicalReaction direction="left-to-right" evidence="10">
        <dbReference type="Rhea" id="RHEA:52081"/>
    </physiologicalReaction>
</comment>
<evidence type="ECO:0000256" key="3">
    <source>
        <dbReference type="ARBA" id="ARBA00009300"/>
    </source>
</evidence>
<evidence type="ECO:0000313" key="20">
    <source>
        <dbReference type="Proteomes" id="UP000014760"/>
    </source>
</evidence>
<evidence type="ECO:0000256" key="6">
    <source>
        <dbReference type="ARBA" id="ARBA00023136"/>
    </source>
</evidence>
<evidence type="ECO:0000256" key="13">
    <source>
        <dbReference type="ARBA" id="ARBA00049221"/>
    </source>
</evidence>
<dbReference type="Pfam" id="PF04750">
    <property type="entry name" value="Far-17a_AIG1"/>
    <property type="match status" value="1"/>
</dbReference>
<dbReference type="GO" id="GO:0012505">
    <property type="term" value="C:endomembrane system"/>
    <property type="evidence" value="ECO:0007669"/>
    <property type="project" value="UniProtKB-SubCell"/>
</dbReference>
<feature type="transmembrane region" description="Helical" evidence="17">
    <location>
        <begin position="160"/>
        <end position="179"/>
    </location>
</feature>
<evidence type="ECO:0000256" key="5">
    <source>
        <dbReference type="ARBA" id="ARBA00022989"/>
    </source>
</evidence>
<evidence type="ECO:0000256" key="10">
    <source>
        <dbReference type="ARBA" id="ARBA00048680"/>
    </source>
</evidence>
<evidence type="ECO:0000256" key="4">
    <source>
        <dbReference type="ARBA" id="ARBA00022692"/>
    </source>
</evidence>
<comment type="catalytic activity">
    <reaction evidence="16">
        <text>12-(9Z-hexadecenoyloxy)-octadecanoate + H2O = 12-hydroxyoctadecanoate + (9Z)-hexadecenoate + H(+)</text>
        <dbReference type="Rhea" id="RHEA:52072"/>
        <dbReference type="ChEBI" id="CHEBI:15377"/>
        <dbReference type="ChEBI" id="CHEBI:15378"/>
        <dbReference type="ChEBI" id="CHEBI:32372"/>
        <dbReference type="ChEBI" id="CHEBI:84201"/>
        <dbReference type="ChEBI" id="CHEBI:136312"/>
    </reaction>
    <physiologicalReaction direction="left-to-right" evidence="16">
        <dbReference type="Rhea" id="RHEA:52073"/>
    </physiologicalReaction>
</comment>
<evidence type="ECO:0000256" key="16">
    <source>
        <dbReference type="ARBA" id="ARBA00049428"/>
    </source>
</evidence>
<feature type="transmembrane region" description="Helical" evidence="17">
    <location>
        <begin position="129"/>
        <end position="148"/>
    </location>
</feature>
<evidence type="ECO:0000256" key="14">
    <source>
        <dbReference type="ARBA" id="ARBA00049296"/>
    </source>
</evidence>
<reference evidence="19" key="3">
    <citation type="submission" date="2015-06" db="UniProtKB">
        <authorList>
            <consortium name="EnsemblMetazoa"/>
        </authorList>
    </citation>
    <scope>IDENTIFICATION</scope>
</reference>
<comment type="catalytic activity">
    <reaction evidence="7">
        <text>12-hexadecanoyloxy-octadecanoate + H2O = 12-hydroxyoctadecanoate + hexadecanoate + H(+)</text>
        <dbReference type="Rhea" id="RHEA:52056"/>
        <dbReference type="ChEBI" id="CHEBI:7896"/>
        <dbReference type="ChEBI" id="CHEBI:15377"/>
        <dbReference type="ChEBI" id="CHEBI:15378"/>
        <dbReference type="ChEBI" id="CHEBI:83677"/>
        <dbReference type="ChEBI" id="CHEBI:84201"/>
    </reaction>
    <physiologicalReaction direction="left-to-right" evidence="7">
        <dbReference type="Rhea" id="RHEA:52057"/>
    </physiologicalReaction>
</comment>
<comment type="catalytic activity">
    <reaction evidence="9">
        <text>9-hexadecanoyloxy-octadecanoate + H2O = 9-hydroxy-octadecanoate + hexadecanoate + H(+)</text>
        <dbReference type="Rhea" id="RHEA:52052"/>
        <dbReference type="ChEBI" id="CHEBI:7896"/>
        <dbReference type="ChEBI" id="CHEBI:15377"/>
        <dbReference type="ChEBI" id="CHEBI:15378"/>
        <dbReference type="ChEBI" id="CHEBI:83670"/>
        <dbReference type="ChEBI" id="CHEBI:136286"/>
    </reaction>
    <physiologicalReaction direction="left-to-right" evidence="9">
        <dbReference type="Rhea" id="RHEA:52053"/>
    </physiologicalReaction>
</comment>
<evidence type="ECO:0000256" key="8">
    <source>
        <dbReference type="ARBA" id="ARBA00047427"/>
    </source>
</evidence>
<keyword evidence="6 17" id="KW-0472">Membrane</keyword>
<name>R7VLQ7_CAPTE</name>
<dbReference type="PANTHER" id="PTHR10989:SF16">
    <property type="entry name" value="AT02829P-RELATED"/>
    <property type="match status" value="1"/>
</dbReference>
<evidence type="ECO:0000313" key="18">
    <source>
        <dbReference type="EMBL" id="ELU18491.1"/>
    </source>
</evidence>
<comment type="catalytic activity">
    <reaction evidence="15">
        <text>13-(9Z-hexadecenoyloxy)-octadecanoate + H2O = 13-hydroxy-octadecanoate + (9Z)-hexadecenoate + H(+)</text>
        <dbReference type="Rhea" id="RHEA:52076"/>
        <dbReference type="ChEBI" id="CHEBI:15377"/>
        <dbReference type="ChEBI" id="CHEBI:15378"/>
        <dbReference type="ChEBI" id="CHEBI:32372"/>
        <dbReference type="ChEBI" id="CHEBI:136304"/>
        <dbReference type="ChEBI" id="CHEBI:136315"/>
    </reaction>
    <physiologicalReaction direction="left-to-right" evidence="15">
        <dbReference type="Rhea" id="RHEA:52077"/>
    </physiologicalReaction>
</comment>
<comment type="subcellular location">
    <subcellularLocation>
        <location evidence="2">Endomembrane system</location>
        <topology evidence="2">Multi-pass membrane protein</topology>
    </subcellularLocation>
</comment>
<evidence type="ECO:0000256" key="1">
    <source>
        <dbReference type="ARBA" id="ARBA00000923"/>
    </source>
</evidence>
<dbReference type="Proteomes" id="UP000014760">
    <property type="component" value="Unassembled WGS sequence"/>
</dbReference>
<dbReference type="EMBL" id="AMQN01003766">
    <property type="status" value="NOT_ANNOTATED_CDS"/>
    <property type="molecule type" value="Genomic_DNA"/>
</dbReference>
<comment type="catalytic activity">
    <reaction evidence="11">
        <text>12-(9Z-octadecenoyloxy)-octadecanoate + H2O = 12-hydroxyoctadecanoate + (9Z)-octadecenoate + H(+)</text>
        <dbReference type="Rhea" id="RHEA:52060"/>
        <dbReference type="ChEBI" id="CHEBI:15377"/>
        <dbReference type="ChEBI" id="CHEBI:15378"/>
        <dbReference type="ChEBI" id="CHEBI:30823"/>
        <dbReference type="ChEBI" id="CHEBI:84201"/>
        <dbReference type="ChEBI" id="CHEBI:136302"/>
    </reaction>
    <physiologicalReaction direction="left-to-right" evidence="11">
        <dbReference type="Rhea" id="RHEA:52061"/>
    </physiologicalReaction>
</comment>
<comment type="similarity">
    <text evidence="3">Belongs to the AIG1 family.</text>
</comment>
<sequence length="236" mass="26863">MLSVYLVHLIGFIVNGGGLFYDVFFISHNGEACWEYGGFPGKFKHLTFWNQILQTVYFGYSILNDLFGSNLDPSDNQNNRSSLQKFRDAVSASVVFPIGTFVVIAFWALYAVDRELVFPKALDAIIPTWLNHIMHSTVIVFLLFEKFFIYIDHPSRSKGLMGTVLFASIYQAWILWIAFYADIWVYPVLQVLGLAGRAAFIGGCWLTLMPIYLLGERITYAIWGAPSSPKDFKKRV</sequence>
<dbReference type="GO" id="GO:0016020">
    <property type="term" value="C:membrane"/>
    <property type="evidence" value="ECO:0007669"/>
    <property type="project" value="InterPro"/>
</dbReference>
<evidence type="ECO:0000256" key="9">
    <source>
        <dbReference type="ARBA" id="ARBA00047863"/>
    </source>
</evidence>
<dbReference type="FunCoup" id="R7VLQ7">
    <property type="interactions" value="647"/>
</dbReference>
<dbReference type="OMA" id="IWDRELI"/>
<dbReference type="EMBL" id="KB291874">
    <property type="protein sequence ID" value="ELU18491.1"/>
    <property type="molecule type" value="Genomic_DNA"/>
</dbReference>
<evidence type="ECO:0000256" key="7">
    <source>
        <dbReference type="ARBA" id="ARBA00047368"/>
    </source>
</evidence>
<evidence type="ECO:0000256" key="2">
    <source>
        <dbReference type="ARBA" id="ARBA00004127"/>
    </source>
</evidence>
<dbReference type="STRING" id="283909.R7VLQ7"/>
<evidence type="ECO:0000256" key="12">
    <source>
        <dbReference type="ARBA" id="ARBA00048800"/>
    </source>
</evidence>
<evidence type="ECO:0000313" key="19">
    <source>
        <dbReference type="EnsemblMetazoa" id="CapteP168148"/>
    </source>
</evidence>
<evidence type="ECO:0008006" key="21">
    <source>
        <dbReference type="Google" id="ProtNLM"/>
    </source>
</evidence>
<comment type="catalytic activity">
    <reaction evidence="13">
        <text>9-octadecanoyloxy-octadecanoate + H2O = 9-hydroxy-octadecanoate + octadecanoate + H(+)</text>
        <dbReference type="Rhea" id="RHEA:52096"/>
        <dbReference type="ChEBI" id="CHEBI:15377"/>
        <dbReference type="ChEBI" id="CHEBI:15378"/>
        <dbReference type="ChEBI" id="CHEBI:25629"/>
        <dbReference type="ChEBI" id="CHEBI:136286"/>
        <dbReference type="ChEBI" id="CHEBI:136373"/>
    </reaction>
    <physiologicalReaction direction="left-to-right" evidence="13">
        <dbReference type="Rhea" id="RHEA:52097"/>
    </physiologicalReaction>
</comment>
<keyword evidence="5 17" id="KW-1133">Transmembrane helix</keyword>
<organism evidence="18">
    <name type="scientific">Capitella teleta</name>
    <name type="common">Polychaete worm</name>
    <dbReference type="NCBI Taxonomy" id="283909"/>
    <lineage>
        <taxon>Eukaryota</taxon>
        <taxon>Metazoa</taxon>
        <taxon>Spiralia</taxon>
        <taxon>Lophotrochozoa</taxon>
        <taxon>Annelida</taxon>
        <taxon>Polychaeta</taxon>
        <taxon>Sedentaria</taxon>
        <taxon>Scolecida</taxon>
        <taxon>Capitellidae</taxon>
        <taxon>Capitella</taxon>
    </lineage>
</organism>
<dbReference type="InterPro" id="IPR006838">
    <property type="entry name" value="ADTRP_AIG1"/>
</dbReference>
<feature type="transmembrane region" description="Helical" evidence="17">
    <location>
        <begin position="191"/>
        <end position="214"/>
    </location>
</feature>